<dbReference type="InterPro" id="IPR033932">
    <property type="entry name" value="YtcJ-like"/>
</dbReference>
<gene>
    <name evidence="3" type="ORF">GCM10009114_08490</name>
</gene>
<dbReference type="SUPFAM" id="SSF51556">
    <property type="entry name" value="Metallo-dependent hydrolases"/>
    <property type="match status" value="1"/>
</dbReference>
<dbReference type="InterPro" id="IPR011059">
    <property type="entry name" value="Metal-dep_hydrolase_composite"/>
</dbReference>
<dbReference type="Gene3D" id="3.10.310.70">
    <property type="match status" value="1"/>
</dbReference>
<evidence type="ECO:0000256" key="1">
    <source>
        <dbReference type="SAM" id="SignalP"/>
    </source>
</evidence>
<dbReference type="InterPro" id="IPR013108">
    <property type="entry name" value="Amidohydro_3"/>
</dbReference>
<keyword evidence="4" id="KW-1185">Reference proteome</keyword>
<comment type="caution">
    <text evidence="3">The sequence shown here is derived from an EMBL/GenBank/DDBJ whole genome shotgun (WGS) entry which is preliminary data.</text>
</comment>
<dbReference type="Pfam" id="PF07969">
    <property type="entry name" value="Amidohydro_3"/>
    <property type="match status" value="1"/>
</dbReference>
<dbReference type="EMBL" id="BAAAFD010000002">
    <property type="protein sequence ID" value="GAA0854048.1"/>
    <property type="molecule type" value="Genomic_DNA"/>
</dbReference>
<feature type="signal peptide" evidence="1">
    <location>
        <begin position="1"/>
        <end position="18"/>
    </location>
</feature>
<keyword evidence="1" id="KW-0732">Signal</keyword>
<organism evidence="3 4">
    <name type="scientific">Aliiglaciecola litoralis</name>
    <dbReference type="NCBI Taxonomy" id="582857"/>
    <lineage>
        <taxon>Bacteria</taxon>
        <taxon>Pseudomonadati</taxon>
        <taxon>Pseudomonadota</taxon>
        <taxon>Gammaproteobacteria</taxon>
        <taxon>Alteromonadales</taxon>
        <taxon>Alteromonadaceae</taxon>
        <taxon>Aliiglaciecola</taxon>
    </lineage>
</organism>
<sequence>MKTIMIWVTVLFSLSCLAKPTIISNVKGYTMSNSGALMQFSHLAFDNGKVLALGDHTLINQFNGAVIIDGKNRTLLPGLIDAHGHFMGMGVTLLQIDVREDKSAQATALHVREYAAQNPDLKWITGRGWNQVLWPGKAFPTAKQLDEYIADRPVWLSRVDGHAGWANSKALALAGITKDTLDPPGGKILRDEQGNPSGVLIDTAQDLLEKHIPQADKAFYEASFNAAQNHLLSLGITSMHDAGISEAVYHFYQQKAKSNQLGVRIYAMLSAVDPNLEAMLSKGYITDDKDFLSIRSVKAYGDGALGSRGAALLEDYSDAPHNRGLLVTQENQLKPLFETVLRNKFQLNFHAIGDRANRLALDQFAATYKTIGGRDLRNRIEHAQVISLQDIPRFKQLDIIPAMQPTHATSDMNMAEDRVGKDRLRGAYAWQRFIKQGSRIALGSDFPVELANPFFGLHAAVTRQDRRNQPTEGWIASQALTLEQAFKGFTIDAAYAAHQEDVLGGLTEGKWADFILVDQDIFDQDPSQLWKTQVLETWVAGKRVYQQP</sequence>
<name>A0ABN1LE11_9ALTE</name>
<feature type="chain" id="PRO_5046963970" evidence="1">
    <location>
        <begin position="19"/>
        <end position="548"/>
    </location>
</feature>
<dbReference type="PANTHER" id="PTHR22642">
    <property type="entry name" value="IMIDAZOLONEPROPIONASE"/>
    <property type="match status" value="1"/>
</dbReference>
<dbReference type="CDD" id="cd01300">
    <property type="entry name" value="YtcJ_like"/>
    <property type="match status" value="1"/>
</dbReference>
<dbReference type="PROSITE" id="PS51257">
    <property type="entry name" value="PROKAR_LIPOPROTEIN"/>
    <property type="match status" value="1"/>
</dbReference>
<feature type="domain" description="Amidohydrolase 3" evidence="2">
    <location>
        <begin position="67"/>
        <end position="545"/>
    </location>
</feature>
<accession>A0ABN1LE11</accession>
<dbReference type="InterPro" id="IPR032466">
    <property type="entry name" value="Metal_Hydrolase"/>
</dbReference>
<dbReference type="PANTHER" id="PTHR22642:SF2">
    <property type="entry name" value="PROTEIN LONG AFTER FAR-RED 3"/>
    <property type="match status" value="1"/>
</dbReference>
<evidence type="ECO:0000313" key="4">
    <source>
        <dbReference type="Proteomes" id="UP001500359"/>
    </source>
</evidence>
<dbReference type="SUPFAM" id="SSF51338">
    <property type="entry name" value="Composite domain of metallo-dependent hydrolases"/>
    <property type="match status" value="1"/>
</dbReference>
<proteinExistence type="predicted"/>
<dbReference type="Proteomes" id="UP001500359">
    <property type="component" value="Unassembled WGS sequence"/>
</dbReference>
<dbReference type="Gene3D" id="2.30.40.10">
    <property type="entry name" value="Urease, subunit C, domain 1"/>
    <property type="match status" value="1"/>
</dbReference>
<reference evidence="3 4" key="1">
    <citation type="journal article" date="2019" name="Int. J. Syst. Evol. Microbiol.">
        <title>The Global Catalogue of Microorganisms (GCM) 10K type strain sequencing project: providing services to taxonomists for standard genome sequencing and annotation.</title>
        <authorList>
            <consortium name="The Broad Institute Genomics Platform"/>
            <consortium name="The Broad Institute Genome Sequencing Center for Infectious Disease"/>
            <person name="Wu L."/>
            <person name="Ma J."/>
        </authorList>
    </citation>
    <scope>NUCLEOTIDE SEQUENCE [LARGE SCALE GENOMIC DNA]</scope>
    <source>
        <strain evidence="3 4">JCM 15896</strain>
    </source>
</reference>
<dbReference type="Gene3D" id="3.20.20.140">
    <property type="entry name" value="Metal-dependent hydrolases"/>
    <property type="match status" value="1"/>
</dbReference>
<evidence type="ECO:0000313" key="3">
    <source>
        <dbReference type="EMBL" id="GAA0854048.1"/>
    </source>
</evidence>
<dbReference type="RefSeq" id="WP_343856862.1">
    <property type="nucleotide sequence ID" value="NZ_BAAAFD010000002.1"/>
</dbReference>
<evidence type="ECO:0000259" key="2">
    <source>
        <dbReference type="Pfam" id="PF07969"/>
    </source>
</evidence>
<protein>
    <submittedName>
        <fullName evidence="3">Amidohydrolase</fullName>
    </submittedName>
</protein>